<comment type="caution">
    <text evidence="2">The sequence shown here is derived from an EMBL/GenBank/DDBJ whole genome shotgun (WGS) entry which is preliminary data.</text>
</comment>
<dbReference type="PANTHER" id="PTHR20883">
    <property type="entry name" value="PHYTANOYL-COA DIOXYGENASE DOMAIN CONTAINING 1"/>
    <property type="match status" value="1"/>
</dbReference>
<dbReference type="GO" id="GO:0016706">
    <property type="term" value="F:2-oxoglutarate-dependent dioxygenase activity"/>
    <property type="evidence" value="ECO:0007669"/>
    <property type="project" value="UniProtKB-ARBA"/>
</dbReference>
<dbReference type="Proteomes" id="UP000572407">
    <property type="component" value="Unassembled WGS sequence"/>
</dbReference>
<reference evidence="2 3" key="1">
    <citation type="submission" date="2019-06" db="EMBL/GenBank/DDBJ databases">
        <title>Analysis of the biodiversity of Brassica napus bacterial endophytes for the selection of potential efficient biofertilizers for rapeseed crops.</title>
        <authorList>
            <person name="Jimenez-Gomez A."/>
            <person name="Saati-Santamaria Z."/>
            <person name="Menendez E."/>
            <person name="Rivas R."/>
            <person name="Mateos P.F."/>
            <person name="Velazquez E."/>
            <person name="Garcia-Fraile P."/>
        </authorList>
    </citation>
    <scope>NUCLEOTIDE SEQUENCE [LARGE SCALE GENOMIC DNA]</scope>
    <source>
        <strain evidence="2 3">CDVBN10</strain>
    </source>
</reference>
<keyword evidence="2" id="KW-0560">Oxidoreductase</keyword>
<sequence length="300" mass="33648">MSLIHLPNTISAPEVVQCLREHGYAIIDKLVPGTAMDRIAEELEPYTAVTPFGPDGILGRRTKRTGGLVARSVGVRELILDPTIIETTRRFLSHATTFQIHCTQVVSIHPGEKAQTLHQDEVAWDMFPFPNDYHAQCNTLWAMTDYTERMGATRIVPGSHRAGRSVEFEFAESFPAEMEKGSVLIYDGKVYHGGGANRSDRVRSAINLTYALGWLRQEENQFLSCPLEIARTLPDELLRLMGYQCGAFALGYVHGFEDPMTVLGRSQPGKIVGAELMLRAEQTEGRRSFLREEKFDQDHL</sequence>
<organism evidence="2 3">
    <name type="scientific">Pseudomonas brassicacearum subsp. neoaurantiaca</name>
    <dbReference type="NCBI Taxonomy" id="494916"/>
    <lineage>
        <taxon>Bacteria</taxon>
        <taxon>Pseudomonadati</taxon>
        <taxon>Pseudomonadota</taxon>
        <taxon>Gammaproteobacteria</taxon>
        <taxon>Pseudomonadales</taxon>
        <taxon>Pseudomonadaceae</taxon>
        <taxon>Pseudomonas</taxon>
    </lineage>
</organism>
<dbReference type="Pfam" id="PF05721">
    <property type="entry name" value="PhyH"/>
    <property type="match status" value="1"/>
</dbReference>
<dbReference type="InterPro" id="IPR008775">
    <property type="entry name" value="Phytyl_CoA_dOase-like"/>
</dbReference>
<evidence type="ECO:0000256" key="1">
    <source>
        <dbReference type="ARBA" id="ARBA00001954"/>
    </source>
</evidence>
<proteinExistence type="predicted"/>
<evidence type="ECO:0000313" key="3">
    <source>
        <dbReference type="Proteomes" id="UP000572407"/>
    </source>
</evidence>
<dbReference type="PANTHER" id="PTHR20883:SF48">
    <property type="entry name" value="ECTOINE DIOXYGENASE"/>
    <property type="match status" value="1"/>
</dbReference>
<dbReference type="Gene3D" id="2.60.120.620">
    <property type="entry name" value="q2cbj1_9rhob like domain"/>
    <property type="match status" value="1"/>
</dbReference>
<dbReference type="SUPFAM" id="SSF51197">
    <property type="entry name" value="Clavaminate synthase-like"/>
    <property type="match status" value="1"/>
</dbReference>
<protein>
    <submittedName>
        <fullName evidence="2">Phytanoyl-CoA dioxygenase family protein</fullName>
    </submittedName>
</protein>
<dbReference type="GO" id="GO:0005506">
    <property type="term" value="F:iron ion binding"/>
    <property type="evidence" value="ECO:0007669"/>
    <property type="project" value="UniProtKB-ARBA"/>
</dbReference>
<comment type="cofactor">
    <cofactor evidence="1">
        <name>Fe(2+)</name>
        <dbReference type="ChEBI" id="CHEBI:29033"/>
    </cofactor>
</comment>
<evidence type="ECO:0000313" key="2">
    <source>
        <dbReference type="EMBL" id="MBA1377313.1"/>
    </source>
</evidence>
<keyword evidence="2" id="KW-0223">Dioxygenase</keyword>
<dbReference type="EMBL" id="VDLV01000007">
    <property type="protein sequence ID" value="MBA1377313.1"/>
    <property type="molecule type" value="Genomic_DNA"/>
</dbReference>
<name>A0A7V8RIV5_9PSED</name>
<gene>
    <name evidence="2" type="ORF">FHK92_05690</name>
</gene>
<dbReference type="RefSeq" id="WP_181287177.1">
    <property type="nucleotide sequence ID" value="NZ_VDLV01000007.1"/>
</dbReference>
<accession>A0A7V8RIV5</accession>
<dbReference type="AlphaFoldDB" id="A0A7V8RIV5"/>